<dbReference type="Proteomes" id="UP000547209">
    <property type="component" value="Unassembled WGS sequence"/>
</dbReference>
<dbReference type="InterPro" id="IPR011013">
    <property type="entry name" value="Gal_mutarotase_sf_dom"/>
</dbReference>
<dbReference type="InterPro" id="IPR033403">
    <property type="entry name" value="DUF5110"/>
</dbReference>
<dbReference type="PROSITE" id="PS00707">
    <property type="entry name" value="GLYCOSYL_HYDROL_F31_2"/>
    <property type="match status" value="1"/>
</dbReference>
<dbReference type="InterPro" id="IPR017853">
    <property type="entry name" value="GH"/>
</dbReference>
<dbReference type="SUPFAM" id="SSF51445">
    <property type="entry name" value="(Trans)glycosidases"/>
    <property type="match status" value="1"/>
</dbReference>
<comment type="similarity">
    <text evidence="1 4">Belongs to the glycosyl hydrolase 31 family.</text>
</comment>
<name>A0A7X0RWG8_9BACL</name>
<evidence type="ECO:0000259" key="7">
    <source>
        <dbReference type="Pfam" id="PF17137"/>
    </source>
</evidence>
<dbReference type="SUPFAM" id="SSF51011">
    <property type="entry name" value="Glycosyl hydrolase domain"/>
    <property type="match status" value="1"/>
</dbReference>
<dbReference type="Pfam" id="PF13802">
    <property type="entry name" value="Gal_mutarotas_2"/>
    <property type="match status" value="1"/>
</dbReference>
<comment type="caution">
    <text evidence="9">The sequence shown here is derived from an EMBL/GenBank/DDBJ whole genome shotgun (WGS) entry which is preliminary data.</text>
</comment>
<feature type="domain" description="Glycosyl hydrolase family 31 C-terminal" evidence="8">
    <location>
        <begin position="589"/>
        <end position="675"/>
    </location>
</feature>
<proteinExistence type="inferred from homology"/>
<dbReference type="CDD" id="cd06604">
    <property type="entry name" value="GH31_glucosidase_II_MalA"/>
    <property type="match status" value="1"/>
</dbReference>
<evidence type="ECO:0000256" key="3">
    <source>
        <dbReference type="ARBA" id="ARBA00023295"/>
    </source>
</evidence>
<dbReference type="Pfam" id="PF21365">
    <property type="entry name" value="Glyco_hydro_31_3rd"/>
    <property type="match status" value="1"/>
</dbReference>
<dbReference type="InterPro" id="IPR000322">
    <property type="entry name" value="Glyco_hydro_31_TIM"/>
</dbReference>
<sequence>MLTSEAIHPDQQGSNSASSSIYRVGRVLRAERREGGAVVFRGEYASVLLAFVGPRTLRLKLKIGDGEPNLAATPAILRESFTDASAVLREDEEAYELRTDALRAVVAKGAFSLKVYDADGALVLEEKGISWNEKRAASFALAMTDESHFYGLGEKTGFLDKKGERYEMWNSDVYAPHVPDIDALYQSIPWSIHFRYGRPAYGVLLDNPGRTAFDMRTHADRYLITAEKGELDLYMLGGPSLKDVVSRLTDLTGKTPLPPKWSIGYQQSRYSYMNQDEVLEVARTFRRKGIPCDVLYLDIHYMDEYRVFTWDPNRFPRPKEMMAELTELGFHLVPIVDPGVKRDPTYPIYQEGVANGYFCRKLEGEIFIGPVWPGPSAFPDFTDDRAARWWGDKHGHYIDHGIKGIWNDMNEPSVFNDSKTMDPDVVHGNNGDPKTHEAWHNLYGLLMSKATQEGLKRGLGGERPFVLTRAGYTGIQRYATVWTGDNRSYWEHMAMSIPMVLNLGLSGIAFAGPDIGGFSHHTSGELLARWTQMGAFIPFCRNHSAIDTIRQEPWLFGERVEDVCRTYIGLRYRLMPLLYSLFREASVSGLPIVRPLLLEYPEDPEVYNLCDQFLFGRDLLVAPILRPGTKARAVYLPAGIWYDYWTGERHEGGRQVLAEAPLETMPIYVRAGAIVPEQPLRQHADDAGEAGGEGGEGGEAQLTLRVYAGDDGSLRLYEDDGKTYAYEQGAYRLRAFAWEQGARTLRSAGEHEGLGQGAGAERLRVEVRHLPAKPADVTASGGATDLSWSYDETRQTLSAALTAEGDWSIAIR</sequence>
<reference evidence="9 10" key="1">
    <citation type="submission" date="2020-08" db="EMBL/GenBank/DDBJ databases">
        <title>Cohnella phylogeny.</title>
        <authorList>
            <person name="Dunlap C."/>
        </authorList>
    </citation>
    <scope>NUCLEOTIDE SEQUENCE [LARGE SCALE GENOMIC DNA]</scope>
    <source>
        <strain evidence="9 10">DSM 28246</strain>
    </source>
</reference>
<evidence type="ECO:0000313" key="9">
    <source>
        <dbReference type="EMBL" id="MBB6674870.1"/>
    </source>
</evidence>
<dbReference type="GO" id="GO:0005975">
    <property type="term" value="P:carbohydrate metabolic process"/>
    <property type="evidence" value="ECO:0007669"/>
    <property type="project" value="InterPro"/>
</dbReference>
<protein>
    <submittedName>
        <fullName evidence="9">DUF5110 domain-containing protein</fullName>
    </submittedName>
</protein>
<dbReference type="Pfam" id="PF17137">
    <property type="entry name" value="DUF5110"/>
    <property type="match status" value="1"/>
</dbReference>
<dbReference type="Gene3D" id="3.20.20.80">
    <property type="entry name" value="Glycosidases"/>
    <property type="match status" value="1"/>
</dbReference>
<keyword evidence="3 4" id="KW-0326">Glycosidase</keyword>
<dbReference type="PANTHER" id="PTHR22762">
    <property type="entry name" value="ALPHA-GLUCOSIDASE"/>
    <property type="match status" value="1"/>
</dbReference>
<feature type="domain" description="DUF5110" evidence="7">
    <location>
        <begin position="701"/>
        <end position="766"/>
    </location>
</feature>
<evidence type="ECO:0000259" key="5">
    <source>
        <dbReference type="Pfam" id="PF01055"/>
    </source>
</evidence>
<feature type="domain" description="Glycoside hydrolase family 31 N-terminal" evidence="6">
    <location>
        <begin position="49"/>
        <end position="214"/>
    </location>
</feature>
<dbReference type="InterPro" id="IPR013780">
    <property type="entry name" value="Glyco_hydro_b"/>
</dbReference>
<evidence type="ECO:0000256" key="2">
    <source>
        <dbReference type="ARBA" id="ARBA00022801"/>
    </source>
</evidence>
<dbReference type="GO" id="GO:0030246">
    <property type="term" value="F:carbohydrate binding"/>
    <property type="evidence" value="ECO:0007669"/>
    <property type="project" value="InterPro"/>
</dbReference>
<evidence type="ECO:0000256" key="1">
    <source>
        <dbReference type="ARBA" id="ARBA00007806"/>
    </source>
</evidence>
<dbReference type="InterPro" id="IPR030459">
    <property type="entry name" value="Glyco_hydro_31_CS"/>
</dbReference>
<dbReference type="RefSeq" id="WP_185672733.1">
    <property type="nucleotide sequence ID" value="NZ_JACJVP010000056.1"/>
</dbReference>
<keyword evidence="10" id="KW-1185">Reference proteome</keyword>
<dbReference type="Pfam" id="PF01055">
    <property type="entry name" value="Glyco_hydro_31_2nd"/>
    <property type="match status" value="1"/>
</dbReference>
<evidence type="ECO:0000256" key="4">
    <source>
        <dbReference type="RuleBase" id="RU361185"/>
    </source>
</evidence>
<dbReference type="SUPFAM" id="SSF74650">
    <property type="entry name" value="Galactose mutarotase-like"/>
    <property type="match status" value="1"/>
</dbReference>
<evidence type="ECO:0000259" key="6">
    <source>
        <dbReference type="Pfam" id="PF13802"/>
    </source>
</evidence>
<dbReference type="InterPro" id="IPR048395">
    <property type="entry name" value="Glyco_hydro_31_C"/>
</dbReference>
<dbReference type="PROSITE" id="PS00129">
    <property type="entry name" value="GLYCOSYL_HYDROL_F31_1"/>
    <property type="match status" value="1"/>
</dbReference>
<dbReference type="CDD" id="cd14752">
    <property type="entry name" value="GH31_N"/>
    <property type="match status" value="1"/>
</dbReference>
<dbReference type="GO" id="GO:0090599">
    <property type="term" value="F:alpha-glucosidase activity"/>
    <property type="evidence" value="ECO:0007669"/>
    <property type="project" value="UniProtKB-ARBA"/>
</dbReference>
<dbReference type="InterPro" id="IPR025887">
    <property type="entry name" value="Glyco_hydro_31_N_dom"/>
</dbReference>
<dbReference type="PANTHER" id="PTHR22762:SF166">
    <property type="entry name" value="ALPHA-GLUCOSIDASE"/>
    <property type="match status" value="1"/>
</dbReference>
<dbReference type="InterPro" id="IPR030458">
    <property type="entry name" value="Glyco_hydro_31_AS"/>
</dbReference>
<organism evidence="9 10">
    <name type="scientific">Cohnella nanjingensis</name>
    <dbReference type="NCBI Taxonomy" id="1387779"/>
    <lineage>
        <taxon>Bacteria</taxon>
        <taxon>Bacillati</taxon>
        <taxon>Bacillota</taxon>
        <taxon>Bacilli</taxon>
        <taxon>Bacillales</taxon>
        <taxon>Paenibacillaceae</taxon>
        <taxon>Cohnella</taxon>
    </lineage>
</organism>
<gene>
    <name evidence="9" type="ORF">H7C19_29745</name>
</gene>
<dbReference type="Gene3D" id="2.60.40.1760">
    <property type="entry name" value="glycosyl hydrolase (family 31)"/>
    <property type="match status" value="1"/>
</dbReference>
<dbReference type="Gene3D" id="2.60.40.1180">
    <property type="entry name" value="Golgi alpha-mannosidase II"/>
    <property type="match status" value="2"/>
</dbReference>
<evidence type="ECO:0000259" key="8">
    <source>
        <dbReference type="Pfam" id="PF21365"/>
    </source>
</evidence>
<evidence type="ECO:0000313" key="10">
    <source>
        <dbReference type="Proteomes" id="UP000547209"/>
    </source>
</evidence>
<accession>A0A7X0RWG8</accession>
<dbReference type="AlphaFoldDB" id="A0A7X0RWG8"/>
<dbReference type="EMBL" id="JACJVP010000056">
    <property type="protein sequence ID" value="MBB6674870.1"/>
    <property type="molecule type" value="Genomic_DNA"/>
</dbReference>
<feature type="domain" description="Glycoside hydrolase family 31 TIM barrel" evidence="5">
    <location>
        <begin position="255"/>
        <end position="581"/>
    </location>
</feature>
<keyword evidence="2 4" id="KW-0378">Hydrolase</keyword>